<protein>
    <submittedName>
        <fullName evidence="1">Uncharacterized protein</fullName>
    </submittedName>
</protein>
<name>A0A6S6TK06_9BACT</name>
<dbReference type="EMBL" id="CACVAZ010000117">
    <property type="protein sequence ID" value="CAA6818537.1"/>
    <property type="molecule type" value="Genomic_DNA"/>
</dbReference>
<dbReference type="AlphaFoldDB" id="A0A6S6TK06"/>
<feature type="non-terminal residue" evidence="1">
    <location>
        <position position="1"/>
    </location>
</feature>
<organism evidence="1">
    <name type="scientific">uncultured Sulfurovum sp</name>
    <dbReference type="NCBI Taxonomy" id="269237"/>
    <lineage>
        <taxon>Bacteria</taxon>
        <taxon>Pseudomonadati</taxon>
        <taxon>Campylobacterota</taxon>
        <taxon>Epsilonproteobacteria</taxon>
        <taxon>Campylobacterales</taxon>
        <taxon>Sulfurovaceae</taxon>
        <taxon>Sulfurovum</taxon>
        <taxon>environmental samples</taxon>
    </lineage>
</organism>
<reference evidence="1" key="1">
    <citation type="submission" date="2020-01" db="EMBL/GenBank/DDBJ databases">
        <authorList>
            <person name="Meier V. D."/>
            <person name="Meier V D."/>
        </authorList>
    </citation>
    <scope>NUCLEOTIDE SEQUENCE</scope>
    <source>
        <strain evidence="1">HLG_WM_MAG_02</strain>
    </source>
</reference>
<accession>A0A6S6TK06</accession>
<evidence type="ECO:0000313" key="1">
    <source>
        <dbReference type="EMBL" id="CAA6818537.1"/>
    </source>
</evidence>
<proteinExistence type="predicted"/>
<gene>
    <name evidence="1" type="ORF">HELGO_WM5398</name>
</gene>
<sequence length="69" mass="7517">NDLDARVDIYTDPQLRYYSGISKAGVPNGVPHYIISGTIKDSSTWTGVGNTGNILKMKSNTKSSGKLEW</sequence>